<protein>
    <submittedName>
        <fullName evidence="2">Nucleic acid-binding protein, contains PIN domain</fullName>
    </submittedName>
</protein>
<dbReference type="STRING" id="76114.ebA5967"/>
<accession>Q5NZI6</accession>
<dbReference type="InterPro" id="IPR029060">
    <property type="entry name" value="PIN-like_dom_sf"/>
</dbReference>
<dbReference type="PANTHER" id="PTHR34610:SF4">
    <property type="entry name" value="SLL8027 PROTEIN"/>
    <property type="match status" value="1"/>
</dbReference>
<dbReference type="SUPFAM" id="SSF88723">
    <property type="entry name" value="PIN domain-like"/>
    <property type="match status" value="1"/>
</dbReference>
<dbReference type="HOGENOM" id="CLU_116617_3_0_4"/>
<evidence type="ECO:0000313" key="3">
    <source>
        <dbReference type="Proteomes" id="UP000006552"/>
    </source>
</evidence>
<dbReference type="eggNOG" id="COG1569">
    <property type="taxonomic scope" value="Bacteria"/>
</dbReference>
<sequence length="145" mass="15710">MASHTLRVVLDTNVLLSGIAYPGSVPGKIMAAWRHGSVDVVLSSFILDELRRVLPRLANRHGLSATEIDDLVDILSILAVVIDPLPAAEAELRDINDLPVLGTLLAARDNEGADYLVTGDKDLLVLAERFPIVTPAEFWKRHGGL</sequence>
<gene>
    <name evidence="2" type="ORF">ebA5967</name>
</gene>
<dbReference type="NCBIfam" id="TIGR00305">
    <property type="entry name" value="putative toxin-antitoxin system toxin component, PIN family"/>
    <property type="match status" value="1"/>
</dbReference>
<organism evidence="2 3">
    <name type="scientific">Aromatoleum aromaticum (strain DSM 19018 / LMG 30748 / EbN1)</name>
    <name type="common">Azoarcus sp. (strain EbN1)</name>
    <dbReference type="NCBI Taxonomy" id="76114"/>
    <lineage>
        <taxon>Bacteria</taxon>
        <taxon>Pseudomonadati</taxon>
        <taxon>Pseudomonadota</taxon>
        <taxon>Betaproteobacteria</taxon>
        <taxon>Rhodocyclales</taxon>
        <taxon>Rhodocyclaceae</taxon>
        <taxon>Aromatoleum</taxon>
    </lineage>
</organism>
<evidence type="ECO:0000259" key="1">
    <source>
        <dbReference type="SMART" id="SM00670"/>
    </source>
</evidence>
<dbReference type="KEGG" id="eba:ebA5967"/>
<dbReference type="EMBL" id="CR555306">
    <property type="protein sequence ID" value="CAI09528.1"/>
    <property type="molecule type" value="Genomic_DNA"/>
</dbReference>
<feature type="domain" description="PIN" evidence="1">
    <location>
        <begin position="6"/>
        <end position="125"/>
    </location>
</feature>
<keyword evidence="3" id="KW-1185">Reference proteome</keyword>
<dbReference type="Pfam" id="PF13470">
    <property type="entry name" value="PIN_3"/>
    <property type="match status" value="1"/>
</dbReference>
<dbReference type="InterPro" id="IPR002716">
    <property type="entry name" value="PIN_dom"/>
</dbReference>
<dbReference type="InterPro" id="IPR002850">
    <property type="entry name" value="PIN_toxin-like"/>
</dbReference>
<dbReference type="SMART" id="SM00670">
    <property type="entry name" value="PINc"/>
    <property type="match status" value="1"/>
</dbReference>
<proteinExistence type="predicted"/>
<dbReference type="Proteomes" id="UP000006552">
    <property type="component" value="Chromosome"/>
</dbReference>
<dbReference type="OrthoDB" id="9792229at2"/>
<dbReference type="PANTHER" id="PTHR34610">
    <property type="entry name" value="SSL7007 PROTEIN"/>
    <property type="match status" value="1"/>
</dbReference>
<name>Q5NZI6_AROAE</name>
<dbReference type="AlphaFoldDB" id="Q5NZI6"/>
<evidence type="ECO:0000313" key="2">
    <source>
        <dbReference type="EMBL" id="CAI09528.1"/>
    </source>
</evidence>
<dbReference type="RefSeq" id="WP_011239188.1">
    <property type="nucleotide sequence ID" value="NC_006513.1"/>
</dbReference>
<reference evidence="2 3" key="1">
    <citation type="journal article" date="2005" name="Arch. Microbiol.">
        <title>The genome sequence of an anaerobic aromatic-degrading denitrifying bacterium, strain EbN1.</title>
        <authorList>
            <person name="Rabus R."/>
            <person name="Kube M."/>
            <person name="Heider J."/>
            <person name="Beck A."/>
            <person name="Heitmann K."/>
            <person name="Widdel F."/>
            <person name="Reinhardt R."/>
        </authorList>
    </citation>
    <scope>NUCLEOTIDE SEQUENCE [LARGE SCALE GENOMIC DNA]</scope>
    <source>
        <strain evidence="2 3">EbN1</strain>
    </source>
</reference>